<dbReference type="EMBL" id="ADBL01002749">
    <property type="status" value="NOT_ANNOTATED_CDS"/>
    <property type="molecule type" value="Genomic_DNA"/>
</dbReference>
<dbReference type="EMBL" id="GL876979">
    <property type="protein sequence ID" value="KLU92241.1"/>
    <property type="molecule type" value="Genomic_DNA"/>
</dbReference>
<feature type="compositionally biased region" description="Basic residues" evidence="1">
    <location>
        <begin position="15"/>
        <end position="24"/>
    </location>
</feature>
<feature type="region of interest" description="Disordered" evidence="1">
    <location>
        <begin position="1"/>
        <end position="80"/>
    </location>
</feature>
<accession>A0A0C4EEL3</accession>
<sequence length="133" mass="13834">MSNTKMSAGDETPKGRHSKSRSSSRKPTSNTTISNAEKARAEATSPSGMARDATRGQTAPAAEGPRPSGVAGRLHPHNPAPCLQDIIRRQLEKSIGALLLGYSSRGSPPGVLQPDDTAALAGDTSIPPAARRR</sequence>
<name>A0A0C4EEL3_MAGP6</name>
<protein>
    <submittedName>
        <fullName evidence="2 3">Uncharacterized protein</fullName>
    </submittedName>
</protein>
<dbReference type="EnsemblFungi" id="MAPG_11187T0">
    <property type="protein sequence ID" value="MAPG_11187T0"/>
    <property type="gene ID" value="MAPG_11187"/>
</dbReference>
<reference evidence="2" key="1">
    <citation type="submission" date="2010-05" db="EMBL/GenBank/DDBJ databases">
        <title>The Genome Sequence of Magnaporthe poae strain ATCC 64411.</title>
        <authorList>
            <consortium name="The Broad Institute Genome Sequencing Platform"/>
            <consortium name="Broad Institute Genome Sequencing Center for Infectious Disease"/>
            <person name="Ma L.-J."/>
            <person name="Dead R."/>
            <person name="Young S."/>
            <person name="Zeng Q."/>
            <person name="Koehrsen M."/>
            <person name="Alvarado L."/>
            <person name="Berlin A."/>
            <person name="Chapman S.B."/>
            <person name="Chen Z."/>
            <person name="Freedman E."/>
            <person name="Gellesch M."/>
            <person name="Goldberg J."/>
            <person name="Griggs A."/>
            <person name="Gujja S."/>
            <person name="Heilman E.R."/>
            <person name="Heiman D."/>
            <person name="Hepburn T."/>
            <person name="Howarth C."/>
            <person name="Jen D."/>
            <person name="Larson L."/>
            <person name="Mehta T."/>
            <person name="Neiman D."/>
            <person name="Pearson M."/>
            <person name="Roberts A."/>
            <person name="Saif S."/>
            <person name="Shea T."/>
            <person name="Shenoy N."/>
            <person name="Sisk P."/>
            <person name="Stolte C."/>
            <person name="Sykes S."/>
            <person name="Walk T."/>
            <person name="White J."/>
            <person name="Yandava C."/>
            <person name="Haas B."/>
            <person name="Nusbaum C."/>
            <person name="Birren B."/>
        </authorList>
    </citation>
    <scope>NUCLEOTIDE SEQUENCE</scope>
    <source>
        <strain evidence="2">ATCC 64411</strain>
    </source>
</reference>
<dbReference type="eggNOG" id="ENOG502RN8M">
    <property type="taxonomic scope" value="Eukaryota"/>
</dbReference>
<reference evidence="4" key="2">
    <citation type="submission" date="2010-05" db="EMBL/GenBank/DDBJ databases">
        <title>The genome sequence of Magnaporthe poae strain ATCC 64411.</title>
        <authorList>
            <person name="Ma L.-J."/>
            <person name="Dead R."/>
            <person name="Young S."/>
            <person name="Zeng Q."/>
            <person name="Koehrsen M."/>
            <person name="Alvarado L."/>
            <person name="Berlin A."/>
            <person name="Chapman S.B."/>
            <person name="Chen Z."/>
            <person name="Freedman E."/>
            <person name="Gellesch M."/>
            <person name="Goldberg J."/>
            <person name="Griggs A."/>
            <person name="Gujja S."/>
            <person name="Heilman E.R."/>
            <person name="Heiman D."/>
            <person name="Hepburn T."/>
            <person name="Howarth C."/>
            <person name="Jen D."/>
            <person name="Larson L."/>
            <person name="Mehta T."/>
            <person name="Neiman D."/>
            <person name="Pearson M."/>
            <person name="Roberts A."/>
            <person name="Saif S."/>
            <person name="Shea T."/>
            <person name="Shenoy N."/>
            <person name="Sisk P."/>
            <person name="Stolte C."/>
            <person name="Sykes S."/>
            <person name="Walk T."/>
            <person name="White J."/>
            <person name="Yandava C."/>
            <person name="Haas B."/>
            <person name="Nusbaum C."/>
            <person name="Birren B."/>
        </authorList>
    </citation>
    <scope>NUCLEOTIDE SEQUENCE [LARGE SCALE GENOMIC DNA]</scope>
    <source>
        <strain evidence="4">ATCC 64411 / 73-15</strain>
    </source>
</reference>
<evidence type="ECO:0000313" key="3">
    <source>
        <dbReference type="EnsemblFungi" id="MAPG_11187T0"/>
    </source>
</evidence>
<dbReference type="AlphaFoldDB" id="A0A0C4EEL3"/>
<evidence type="ECO:0000256" key="1">
    <source>
        <dbReference type="SAM" id="MobiDB-lite"/>
    </source>
</evidence>
<keyword evidence="4" id="KW-1185">Reference proteome</keyword>
<reference evidence="3" key="4">
    <citation type="journal article" date="2015" name="G3 (Bethesda)">
        <title>Genome sequences of three phytopathogenic species of the Magnaporthaceae family of fungi.</title>
        <authorList>
            <person name="Okagaki L.H."/>
            <person name="Nunes C.C."/>
            <person name="Sailsbery J."/>
            <person name="Clay B."/>
            <person name="Brown D."/>
            <person name="John T."/>
            <person name="Oh Y."/>
            <person name="Young N."/>
            <person name="Fitzgerald M."/>
            <person name="Haas B.J."/>
            <person name="Zeng Q."/>
            <person name="Young S."/>
            <person name="Adiconis X."/>
            <person name="Fan L."/>
            <person name="Levin J.Z."/>
            <person name="Mitchell T.K."/>
            <person name="Okubara P.A."/>
            <person name="Farman M.L."/>
            <person name="Kohn L.M."/>
            <person name="Birren B."/>
            <person name="Ma L.-J."/>
            <person name="Dean R.A."/>
        </authorList>
    </citation>
    <scope>NUCLEOTIDE SEQUENCE</scope>
    <source>
        <strain evidence="3">ATCC 64411 / 73-15</strain>
    </source>
</reference>
<dbReference type="Proteomes" id="UP000011715">
    <property type="component" value="Unassembled WGS sequence"/>
</dbReference>
<feature type="region of interest" description="Disordered" evidence="1">
    <location>
        <begin position="100"/>
        <end position="133"/>
    </location>
</feature>
<reference evidence="3" key="5">
    <citation type="submission" date="2015-06" db="UniProtKB">
        <authorList>
            <consortium name="EnsemblFungi"/>
        </authorList>
    </citation>
    <scope>IDENTIFICATION</scope>
    <source>
        <strain evidence="3">ATCC 64411</strain>
    </source>
</reference>
<dbReference type="VEuPathDB" id="FungiDB:MAPG_11187"/>
<organism evidence="3 4">
    <name type="scientific">Magnaporthiopsis poae (strain ATCC 64411 / 73-15)</name>
    <name type="common">Kentucky bluegrass fungus</name>
    <name type="synonym">Magnaporthe poae</name>
    <dbReference type="NCBI Taxonomy" id="644358"/>
    <lineage>
        <taxon>Eukaryota</taxon>
        <taxon>Fungi</taxon>
        <taxon>Dikarya</taxon>
        <taxon>Ascomycota</taxon>
        <taxon>Pezizomycotina</taxon>
        <taxon>Sordariomycetes</taxon>
        <taxon>Sordariomycetidae</taxon>
        <taxon>Magnaporthales</taxon>
        <taxon>Magnaporthaceae</taxon>
        <taxon>Magnaporthiopsis</taxon>
    </lineage>
</organism>
<evidence type="ECO:0000313" key="4">
    <source>
        <dbReference type="Proteomes" id="UP000011715"/>
    </source>
</evidence>
<gene>
    <name evidence="2" type="ORF">MAPG_11187</name>
</gene>
<evidence type="ECO:0000313" key="2">
    <source>
        <dbReference type="EMBL" id="KLU92241.1"/>
    </source>
</evidence>
<dbReference type="OrthoDB" id="10605161at2759"/>
<proteinExistence type="predicted"/>
<reference evidence="2" key="3">
    <citation type="submission" date="2011-03" db="EMBL/GenBank/DDBJ databases">
        <title>Annotation of Magnaporthe poae ATCC 64411.</title>
        <authorList>
            <person name="Ma L.-J."/>
            <person name="Dead R."/>
            <person name="Young S.K."/>
            <person name="Zeng Q."/>
            <person name="Gargeya S."/>
            <person name="Fitzgerald M."/>
            <person name="Haas B."/>
            <person name="Abouelleil A."/>
            <person name="Alvarado L."/>
            <person name="Arachchi H.M."/>
            <person name="Berlin A."/>
            <person name="Brown A."/>
            <person name="Chapman S.B."/>
            <person name="Chen Z."/>
            <person name="Dunbar C."/>
            <person name="Freedman E."/>
            <person name="Gearin G."/>
            <person name="Gellesch M."/>
            <person name="Goldberg J."/>
            <person name="Griggs A."/>
            <person name="Gujja S."/>
            <person name="Heiman D."/>
            <person name="Howarth C."/>
            <person name="Larson L."/>
            <person name="Lui A."/>
            <person name="MacDonald P.J.P."/>
            <person name="Mehta T."/>
            <person name="Montmayeur A."/>
            <person name="Murphy C."/>
            <person name="Neiman D."/>
            <person name="Pearson M."/>
            <person name="Priest M."/>
            <person name="Roberts A."/>
            <person name="Saif S."/>
            <person name="Shea T."/>
            <person name="Shenoy N."/>
            <person name="Sisk P."/>
            <person name="Stolte C."/>
            <person name="Sykes S."/>
            <person name="Yandava C."/>
            <person name="Wortman J."/>
            <person name="Nusbaum C."/>
            <person name="Birren B."/>
        </authorList>
    </citation>
    <scope>NUCLEOTIDE SEQUENCE</scope>
    <source>
        <strain evidence="2">ATCC 64411</strain>
    </source>
</reference>